<dbReference type="OrthoDB" id="10138at2157"/>
<keyword evidence="6" id="KW-0198">Cysteine biosynthesis</keyword>
<comment type="cofactor">
    <cofactor evidence="1">
        <name>pyridoxal 5'-phosphate</name>
        <dbReference type="ChEBI" id="CHEBI:597326"/>
    </cofactor>
</comment>
<dbReference type="InterPro" id="IPR001216">
    <property type="entry name" value="P-phosphate_BS"/>
</dbReference>
<dbReference type="FunFam" id="3.40.50.1100:FF:000006">
    <property type="entry name" value="Cysteine synthase"/>
    <property type="match status" value="1"/>
</dbReference>
<dbReference type="GO" id="GO:0006535">
    <property type="term" value="P:cysteine biosynthetic process from serine"/>
    <property type="evidence" value="ECO:0007669"/>
    <property type="project" value="InterPro"/>
</dbReference>
<name>A0A5B9DC11_9ARCH</name>
<sequence length="305" mass="32986">MAKFDNILKAIGKTPLIRINKLTQHVSSEIYAKIEALNPGGSIKSRIALNMIESAEKKGLIDKNTIIIEPTSGNTGIGLAMVCAVKGYELKIVMPDSVSIERQKILKAYGVEVILTPSRDGMKGSIAQAEILARNCSNSYIPNQFKNPANPEAHSKTTALEIWEDMDHNIDVFIAGIGTGGTITGVGTKLLALNPEIKIIGVEPSNSHILSGGTPNKHKIQGIGAGFIPKVLNTNIFQSIITVNEDEAFKMTKDLAFYEGIFVGISAGAVMAAALKYCEKNPDQEKIVIIFPDTGERYLSAEFWN</sequence>
<dbReference type="Proteomes" id="UP000321408">
    <property type="component" value="Chromosome"/>
</dbReference>
<evidence type="ECO:0000313" key="7">
    <source>
        <dbReference type="EMBL" id="QEE16226.2"/>
    </source>
</evidence>
<dbReference type="PROSITE" id="PS00901">
    <property type="entry name" value="CYS_SYNTHASE"/>
    <property type="match status" value="1"/>
</dbReference>
<dbReference type="SUPFAM" id="SSF53686">
    <property type="entry name" value="Tryptophan synthase beta subunit-like PLP-dependent enzymes"/>
    <property type="match status" value="1"/>
</dbReference>
<dbReference type="InterPro" id="IPR005859">
    <property type="entry name" value="CysK"/>
</dbReference>
<dbReference type="AlphaFoldDB" id="A0A5B9DC11"/>
<evidence type="ECO:0000256" key="2">
    <source>
        <dbReference type="ARBA" id="ARBA00007103"/>
    </source>
</evidence>
<accession>A0A5B9DC11</accession>
<reference evidence="7 8" key="1">
    <citation type="journal article" date="2020" name="Nature">
        <title>Isolation of an archaeon at the prokaryote-eukaryote interface.</title>
        <authorList>
            <person name="Imachi H."/>
            <person name="Nobu M.K."/>
            <person name="Nakahara N."/>
            <person name="Morono Y."/>
            <person name="Ogawara M."/>
            <person name="Takaki Y."/>
            <person name="Takano Y."/>
            <person name="Uematsu K."/>
            <person name="Ikuta T."/>
            <person name="Ito M."/>
            <person name="Matsui Y."/>
            <person name="Miyazaki M."/>
            <person name="Murata K."/>
            <person name="Saito Y."/>
            <person name="Sakai S."/>
            <person name="Song C."/>
            <person name="Tasumi E."/>
            <person name="Yamanaka Y."/>
            <person name="Yamaguchi T."/>
            <person name="Kamagata Y."/>
            <person name="Tamaki H."/>
            <person name="Takai K."/>
        </authorList>
    </citation>
    <scope>NUCLEOTIDE SEQUENCE [LARGE SCALE GENOMIC DNA]</scope>
    <source>
        <strain evidence="7 8">MK-D1</strain>
    </source>
</reference>
<evidence type="ECO:0000313" key="8">
    <source>
        <dbReference type="Proteomes" id="UP000321408"/>
    </source>
</evidence>
<keyword evidence="5" id="KW-0663">Pyridoxal phosphate</keyword>
<keyword evidence="8" id="KW-1185">Reference proteome</keyword>
<reference evidence="7 8" key="2">
    <citation type="journal article" date="2024" name="Int. J. Syst. Evol. Microbiol.">
        <title>Promethearchaeum syntrophicum gen. nov., sp. nov., an anaerobic, obligately syntrophic archaeon, the first isolate of the lineage 'Asgard' archaea, and proposal of the new archaeal phylum Promethearchaeota phyl. nov. and kingdom Promethearchaeati regn. nov.</title>
        <authorList>
            <person name="Imachi H."/>
            <person name="Nobu M.K."/>
            <person name="Kato S."/>
            <person name="Takaki Y."/>
            <person name="Miyazaki M."/>
            <person name="Miyata M."/>
            <person name="Ogawara M."/>
            <person name="Saito Y."/>
            <person name="Sakai S."/>
            <person name="Tahara Y.O."/>
            <person name="Takano Y."/>
            <person name="Tasumi E."/>
            <person name="Uematsu K."/>
            <person name="Yoshimura T."/>
            <person name="Itoh T."/>
            <person name="Ohkuma M."/>
            <person name="Takai K."/>
        </authorList>
    </citation>
    <scope>NUCLEOTIDE SEQUENCE [LARGE SCALE GENOMIC DNA]</scope>
    <source>
        <strain evidence="7 8">MK-D1</strain>
    </source>
</reference>
<dbReference type="NCBIfam" id="TIGR01136">
    <property type="entry name" value="cysKM"/>
    <property type="match status" value="1"/>
</dbReference>
<dbReference type="KEGG" id="psyt:DSAG12_02056"/>
<dbReference type="GO" id="GO:0004124">
    <property type="term" value="F:cysteine synthase activity"/>
    <property type="evidence" value="ECO:0007669"/>
    <property type="project" value="InterPro"/>
</dbReference>
<comment type="similarity">
    <text evidence="2">Belongs to the cysteine synthase/cystathionine beta-synthase family.</text>
</comment>
<gene>
    <name evidence="7" type="primary">cysK</name>
    <name evidence="7" type="ORF">DSAG12_02056</name>
</gene>
<dbReference type="InterPro" id="IPR050214">
    <property type="entry name" value="Cys_Synth/Cystath_Beta-Synth"/>
</dbReference>
<evidence type="ECO:0000256" key="1">
    <source>
        <dbReference type="ARBA" id="ARBA00001933"/>
    </source>
</evidence>
<organism evidence="7 8">
    <name type="scientific">Promethearchaeum syntrophicum</name>
    <dbReference type="NCBI Taxonomy" id="2594042"/>
    <lineage>
        <taxon>Archaea</taxon>
        <taxon>Promethearchaeati</taxon>
        <taxon>Promethearchaeota</taxon>
        <taxon>Promethearchaeia</taxon>
        <taxon>Promethearchaeales</taxon>
        <taxon>Promethearchaeaceae</taxon>
        <taxon>Promethearchaeum</taxon>
    </lineage>
</organism>
<dbReference type="InterPro" id="IPR001926">
    <property type="entry name" value="TrpB-like_PALP"/>
</dbReference>
<dbReference type="GO" id="GO:0004795">
    <property type="term" value="F:threonine synthase activity"/>
    <property type="evidence" value="ECO:0007669"/>
    <property type="project" value="UniProtKB-EC"/>
</dbReference>
<evidence type="ECO:0000256" key="5">
    <source>
        <dbReference type="ARBA" id="ARBA00022898"/>
    </source>
</evidence>
<keyword evidence="4 7" id="KW-0808">Transferase</keyword>
<proteinExistence type="inferred from homology"/>
<dbReference type="NCBIfam" id="TIGR01139">
    <property type="entry name" value="cysK"/>
    <property type="match status" value="1"/>
</dbReference>
<dbReference type="PANTHER" id="PTHR10314">
    <property type="entry name" value="CYSTATHIONINE BETA-SYNTHASE"/>
    <property type="match status" value="1"/>
</dbReference>
<dbReference type="InterPro" id="IPR036052">
    <property type="entry name" value="TrpB-like_PALP_sf"/>
</dbReference>
<protein>
    <submittedName>
        <fullName evidence="7">Cysteine synthase A</fullName>
        <ecNumber evidence="7">2.5.1.47</ecNumber>
    </submittedName>
</protein>
<evidence type="ECO:0000256" key="3">
    <source>
        <dbReference type="ARBA" id="ARBA00022605"/>
    </source>
</evidence>
<dbReference type="InterPro" id="IPR005856">
    <property type="entry name" value="Cys_synth"/>
</dbReference>
<dbReference type="CDD" id="cd01561">
    <property type="entry name" value="CBS_like"/>
    <property type="match status" value="1"/>
</dbReference>
<evidence type="ECO:0000256" key="4">
    <source>
        <dbReference type="ARBA" id="ARBA00022679"/>
    </source>
</evidence>
<evidence type="ECO:0000256" key="6">
    <source>
        <dbReference type="ARBA" id="ARBA00023192"/>
    </source>
</evidence>
<dbReference type="EMBL" id="CP042905">
    <property type="protein sequence ID" value="QEE16226.2"/>
    <property type="molecule type" value="Genomic_DNA"/>
</dbReference>
<dbReference type="EC" id="2.5.1.47" evidence="7"/>
<dbReference type="Pfam" id="PF00291">
    <property type="entry name" value="PALP"/>
    <property type="match status" value="1"/>
</dbReference>
<dbReference type="Gene3D" id="3.40.50.1100">
    <property type="match status" value="2"/>
</dbReference>
<keyword evidence="3" id="KW-0028">Amino-acid biosynthesis</keyword>